<protein>
    <submittedName>
        <fullName evidence="10">Sphingosine N-acyltransferase lag1</fullName>
        <ecNumber evidence="10">2.3.1.24</ecNumber>
    </submittedName>
</protein>
<comment type="similarity">
    <text evidence="2">Belongs to the sphingosine N-acyltransferase family.</text>
</comment>
<evidence type="ECO:0000256" key="7">
    <source>
        <dbReference type="SAM" id="MobiDB-lite"/>
    </source>
</evidence>
<comment type="subcellular location">
    <subcellularLocation>
        <location evidence="1">Membrane</location>
        <topology evidence="1">Multi-pass membrane protein</topology>
    </subcellularLocation>
</comment>
<feature type="transmembrane region" description="Helical" evidence="8">
    <location>
        <begin position="172"/>
        <end position="190"/>
    </location>
</feature>
<evidence type="ECO:0000256" key="8">
    <source>
        <dbReference type="SAM" id="Phobius"/>
    </source>
</evidence>
<accession>A0A9W8XJJ8</accession>
<organism evidence="10 11">
    <name type="scientific">Didymosphaeria variabile</name>
    <dbReference type="NCBI Taxonomy" id="1932322"/>
    <lineage>
        <taxon>Eukaryota</taxon>
        <taxon>Fungi</taxon>
        <taxon>Dikarya</taxon>
        <taxon>Ascomycota</taxon>
        <taxon>Pezizomycotina</taxon>
        <taxon>Dothideomycetes</taxon>
        <taxon>Pleosporomycetidae</taxon>
        <taxon>Pleosporales</taxon>
        <taxon>Massarineae</taxon>
        <taxon>Didymosphaeriaceae</taxon>
        <taxon>Didymosphaeria</taxon>
    </lineage>
</organism>
<evidence type="ECO:0000256" key="2">
    <source>
        <dbReference type="ARBA" id="ARBA00009808"/>
    </source>
</evidence>
<comment type="caution">
    <text evidence="10">The sequence shown here is derived from an EMBL/GenBank/DDBJ whole genome shotgun (WGS) entry which is preliminary data.</text>
</comment>
<evidence type="ECO:0000259" key="9">
    <source>
        <dbReference type="PROSITE" id="PS50922"/>
    </source>
</evidence>
<keyword evidence="10" id="KW-0012">Acyltransferase</keyword>
<evidence type="ECO:0000256" key="6">
    <source>
        <dbReference type="PROSITE-ProRule" id="PRU00205"/>
    </source>
</evidence>
<evidence type="ECO:0000256" key="1">
    <source>
        <dbReference type="ARBA" id="ARBA00004141"/>
    </source>
</evidence>
<feature type="transmembrane region" description="Helical" evidence="8">
    <location>
        <begin position="268"/>
        <end position="287"/>
    </location>
</feature>
<dbReference type="Proteomes" id="UP001140513">
    <property type="component" value="Unassembled WGS sequence"/>
</dbReference>
<keyword evidence="11" id="KW-1185">Reference proteome</keyword>
<dbReference type="PANTHER" id="PTHR12560:SF0">
    <property type="entry name" value="LD18904P"/>
    <property type="match status" value="1"/>
</dbReference>
<feature type="transmembrane region" description="Helical" evidence="8">
    <location>
        <begin position="299"/>
        <end position="323"/>
    </location>
</feature>
<evidence type="ECO:0000313" key="11">
    <source>
        <dbReference type="Proteomes" id="UP001140513"/>
    </source>
</evidence>
<proteinExistence type="inferred from homology"/>
<feature type="domain" description="TLC" evidence="9">
    <location>
        <begin position="166"/>
        <end position="410"/>
    </location>
</feature>
<reference evidence="10" key="1">
    <citation type="submission" date="2022-10" db="EMBL/GenBank/DDBJ databases">
        <title>Tapping the CABI collections for fungal endophytes: first genome assemblies for Collariella, Neodidymelliopsis, Ascochyta clinopodiicola, Didymella pomorum, Didymosphaeria variabile, Neocosmospora piperis and Neocucurbitaria cava.</title>
        <authorList>
            <person name="Hill R."/>
        </authorList>
    </citation>
    <scope>NUCLEOTIDE SEQUENCE</scope>
    <source>
        <strain evidence="10">IMI 356815</strain>
    </source>
</reference>
<dbReference type="GeneID" id="80910943"/>
<dbReference type="GO" id="GO:0050291">
    <property type="term" value="F:sphingosine N-acyltransferase activity"/>
    <property type="evidence" value="ECO:0007669"/>
    <property type="project" value="UniProtKB-EC"/>
</dbReference>
<keyword evidence="4 8" id="KW-1133">Transmembrane helix</keyword>
<sequence length="505" mass="57549">MISCRSSDTAGLGKAAEIARTKNEQVNGFNGTHKPYKRAKPRTENDGLFTYLCMQLCEHQIGMLDSRLDRNNEQSSNLLRTGIAVNLISLLFLTHVFFPRARRYTQKFYQLSYYNSESEKYGCGTDDLAYVTLWLVLFVGLRVTVMDYILAPLARRGGIRTKKGLVRFQEQAWLVCYCICSWSLGMYILWNSEYFFNLHGMWKGWPFREICGLSKFYYLAQWAFWIAQILVVNIEEKRKDYAEMFTHHIFTIALLFLSYGYYHTRVGIVILCIMDLVDIVLPTAKLLKYLGYAKTCDIFFGLFVVVWLVTRQTFFPMVIYSVYKHSPIDMEPGCYFADGTMVPANDSARYDTLGGNVVWPNLVKAYTDREGPVCWNPTIRFNFLALLLCLQAIIFLWFCMIVKVVVNVIRGNAADDVRSDDEGDDEEIEDVISGYEAQHVSAAPLEQEVGVESLNFTTRKGANANGAAAVRRSKTQRSTRSSGISIPGHGDHKELLGRIGCDKPS</sequence>
<dbReference type="EC" id="2.3.1.24" evidence="10"/>
<feature type="transmembrane region" description="Helical" evidence="8">
    <location>
        <begin position="245"/>
        <end position="262"/>
    </location>
</feature>
<dbReference type="RefSeq" id="XP_056070423.1">
    <property type="nucleotide sequence ID" value="XM_056216176.1"/>
</dbReference>
<dbReference type="GO" id="GO:0016020">
    <property type="term" value="C:membrane"/>
    <property type="evidence" value="ECO:0007669"/>
    <property type="project" value="UniProtKB-SubCell"/>
</dbReference>
<dbReference type="GO" id="GO:0046513">
    <property type="term" value="P:ceramide biosynthetic process"/>
    <property type="evidence" value="ECO:0007669"/>
    <property type="project" value="InterPro"/>
</dbReference>
<feature type="transmembrane region" description="Helical" evidence="8">
    <location>
        <begin position="216"/>
        <end position="233"/>
    </location>
</feature>
<dbReference type="Pfam" id="PF03798">
    <property type="entry name" value="TRAM_LAG1_CLN8"/>
    <property type="match status" value="1"/>
</dbReference>
<name>A0A9W8XJJ8_9PLEO</name>
<dbReference type="InterPro" id="IPR016439">
    <property type="entry name" value="Lag1/Lac1-like"/>
</dbReference>
<keyword evidence="3 6" id="KW-0812">Transmembrane</keyword>
<dbReference type="InterPro" id="IPR006634">
    <property type="entry name" value="TLC-dom"/>
</dbReference>
<gene>
    <name evidence="10" type="primary">lag1_2</name>
    <name evidence="10" type="ORF">N0V89_007413</name>
</gene>
<feature type="compositionally biased region" description="Basic and acidic residues" evidence="7">
    <location>
        <begin position="489"/>
        <end position="505"/>
    </location>
</feature>
<dbReference type="OrthoDB" id="537032at2759"/>
<keyword evidence="5 6" id="KW-0472">Membrane</keyword>
<feature type="region of interest" description="Disordered" evidence="7">
    <location>
        <begin position="463"/>
        <end position="505"/>
    </location>
</feature>
<feature type="transmembrane region" description="Helical" evidence="8">
    <location>
        <begin position="128"/>
        <end position="151"/>
    </location>
</feature>
<dbReference type="PROSITE" id="PS50922">
    <property type="entry name" value="TLC"/>
    <property type="match status" value="1"/>
</dbReference>
<dbReference type="PANTHER" id="PTHR12560">
    <property type="entry name" value="LONGEVITY ASSURANCE FACTOR 1 LAG1"/>
    <property type="match status" value="1"/>
</dbReference>
<dbReference type="SMART" id="SM00724">
    <property type="entry name" value="TLC"/>
    <property type="match status" value="1"/>
</dbReference>
<evidence type="ECO:0000256" key="3">
    <source>
        <dbReference type="ARBA" id="ARBA00022692"/>
    </source>
</evidence>
<evidence type="ECO:0000256" key="4">
    <source>
        <dbReference type="ARBA" id="ARBA00022989"/>
    </source>
</evidence>
<evidence type="ECO:0000256" key="5">
    <source>
        <dbReference type="ARBA" id="ARBA00023136"/>
    </source>
</evidence>
<keyword evidence="10" id="KW-0808">Transferase</keyword>
<dbReference type="AlphaFoldDB" id="A0A9W8XJJ8"/>
<feature type="transmembrane region" description="Helical" evidence="8">
    <location>
        <begin position="383"/>
        <end position="406"/>
    </location>
</feature>
<dbReference type="EMBL" id="JAPEUX010000005">
    <property type="protein sequence ID" value="KAJ4352067.1"/>
    <property type="molecule type" value="Genomic_DNA"/>
</dbReference>
<evidence type="ECO:0000313" key="10">
    <source>
        <dbReference type="EMBL" id="KAJ4352067.1"/>
    </source>
</evidence>
<feature type="transmembrane region" description="Helical" evidence="8">
    <location>
        <begin position="77"/>
        <end position="98"/>
    </location>
</feature>